<dbReference type="SUPFAM" id="SSF52402">
    <property type="entry name" value="Adenine nucleotide alpha hydrolases-like"/>
    <property type="match status" value="1"/>
</dbReference>
<keyword evidence="5 12" id="KW-0547">Nucleotide-binding</keyword>
<evidence type="ECO:0000313" key="15">
    <source>
        <dbReference type="EMBL" id="PYZ98933.1"/>
    </source>
</evidence>
<evidence type="ECO:0000256" key="9">
    <source>
        <dbReference type="ARBA" id="ARBA00029440"/>
    </source>
</evidence>
<dbReference type="InterPro" id="IPR050795">
    <property type="entry name" value="Asn_Synthetase"/>
</dbReference>
<feature type="binding site" evidence="12">
    <location>
        <begin position="328"/>
        <end position="329"/>
    </location>
    <ligand>
        <name>ATP</name>
        <dbReference type="ChEBI" id="CHEBI:30616"/>
    </ligand>
</feature>
<feature type="binding site" evidence="12">
    <location>
        <position position="94"/>
    </location>
    <ligand>
        <name>L-glutamine</name>
        <dbReference type="ChEBI" id="CHEBI:58359"/>
    </ligand>
</feature>
<dbReference type="OrthoDB" id="9763290at2"/>
<keyword evidence="7 11" id="KW-0061">Asparagine biosynthesis</keyword>
<accession>A0A2W0HAQ1</accession>
<dbReference type="RefSeq" id="WP_110519234.1">
    <property type="nucleotide sequence ID" value="NZ_PDOF01000001.1"/>
</dbReference>
<dbReference type="GO" id="GO:0005524">
    <property type="term" value="F:ATP binding"/>
    <property type="evidence" value="ECO:0007669"/>
    <property type="project" value="UniProtKB-KW"/>
</dbReference>
<organism evidence="15 16">
    <name type="scientific">Alteribacter lacisalsi</name>
    <dbReference type="NCBI Taxonomy" id="2045244"/>
    <lineage>
        <taxon>Bacteria</taxon>
        <taxon>Bacillati</taxon>
        <taxon>Bacillota</taxon>
        <taxon>Bacilli</taxon>
        <taxon>Bacillales</taxon>
        <taxon>Bacillaceae</taxon>
        <taxon>Alteribacter</taxon>
    </lineage>
</organism>
<keyword evidence="16" id="KW-1185">Reference proteome</keyword>
<dbReference type="PIRSF" id="PIRSF001589">
    <property type="entry name" value="Asn_synthetase_glu-h"/>
    <property type="match status" value="1"/>
</dbReference>
<evidence type="ECO:0000256" key="10">
    <source>
        <dbReference type="ARBA" id="ARBA00048741"/>
    </source>
</evidence>
<comment type="pathway">
    <text evidence="9">Amino-acid biosynthesis.</text>
</comment>
<name>A0A2W0HAQ1_9BACI</name>
<evidence type="ECO:0000256" key="6">
    <source>
        <dbReference type="ARBA" id="ARBA00022840"/>
    </source>
</evidence>
<evidence type="ECO:0000313" key="16">
    <source>
        <dbReference type="Proteomes" id="UP000248066"/>
    </source>
</evidence>
<protein>
    <recommendedName>
        <fullName evidence="2">asparagine synthase (glutamine-hydrolyzing)</fullName>
        <ecNumber evidence="2">6.3.5.4</ecNumber>
    </recommendedName>
</protein>
<keyword evidence="4 11" id="KW-0028">Amino-acid biosynthesis</keyword>
<reference evidence="15 16" key="1">
    <citation type="submission" date="2017-10" db="EMBL/GenBank/DDBJ databases">
        <title>Bacillus sp. nov., a halophilic bacterium isolated from a Yangshapao Lake.</title>
        <authorList>
            <person name="Wang H."/>
        </authorList>
    </citation>
    <scope>NUCLEOTIDE SEQUENCE [LARGE SCALE GENOMIC DNA]</scope>
    <source>
        <strain evidence="15 16">YSP-3</strain>
    </source>
</reference>
<evidence type="ECO:0000256" key="4">
    <source>
        <dbReference type="ARBA" id="ARBA00022605"/>
    </source>
</evidence>
<keyword evidence="8 11" id="KW-0315">Glutamine amidotransferase</keyword>
<keyword evidence="3" id="KW-0436">Ligase</keyword>
<keyword evidence="6 12" id="KW-0067">ATP-binding</keyword>
<dbReference type="GO" id="GO:0004066">
    <property type="term" value="F:asparagine synthase (glutamine-hydrolyzing) activity"/>
    <property type="evidence" value="ECO:0007669"/>
    <property type="project" value="UniProtKB-EC"/>
</dbReference>
<gene>
    <name evidence="15" type="ORF">CR205_10290</name>
</gene>
<evidence type="ECO:0000256" key="7">
    <source>
        <dbReference type="ARBA" id="ARBA00022888"/>
    </source>
</evidence>
<evidence type="ECO:0000256" key="5">
    <source>
        <dbReference type="ARBA" id="ARBA00022741"/>
    </source>
</evidence>
<dbReference type="SUPFAM" id="SSF56235">
    <property type="entry name" value="N-terminal nucleophile aminohydrolases (Ntn hydrolases)"/>
    <property type="match status" value="1"/>
</dbReference>
<comment type="catalytic activity">
    <reaction evidence="10">
        <text>L-aspartate + L-glutamine + ATP + H2O = L-asparagine + L-glutamate + AMP + diphosphate + H(+)</text>
        <dbReference type="Rhea" id="RHEA:12228"/>
        <dbReference type="ChEBI" id="CHEBI:15377"/>
        <dbReference type="ChEBI" id="CHEBI:15378"/>
        <dbReference type="ChEBI" id="CHEBI:29985"/>
        <dbReference type="ChEBI" id="CHEBI:29991"/>
        <dbReference type="ChEBI" id="CHEBI:30616"/>
        <dbReference type="ChEBI" id="CHEBI:33019"/>
        <dbReference type="ChEBI" id="CHEBI:58048"/>
        <dbReference type="ChEBI" id="CHEBI:58359"/>
        <dbReference type="ChEBI" id="CHEBI:456215"/>
        <dbReference type="EC" id="6.3.5.4"/>
    </reaction>
</comment>
<dbReference type="EMBL" id="PDOF01000001">
    <property type="protein sequence ID" value="PYZ98933.1"/>
    <property type="molecule type" value="Genomic_DNA"/>
</dbReference>
<dbReference type="InterPro" id="IPR017932">
    <property type="entry name" value="GATase_2_dom"/>
</dbReference>
<feature type="site" description="Important for beta-aspartyl-AMP intermediate formation" evidence="13">
    <location>
        <position position="330"/>
    </location>
</feature>
<dbReference type="PANTHER" id="PTHR11772:SF2">
    <property type="entry name" value="ASPARAGINE SYNTHETASE [GLUTAMINE-HYDROLYZING]"/>
    <property type="match status" value="1"/>
</dbReference>
<dbReference type="Pfam" id="PF13537">
    <property type="entry name" value="GATase_7"/>
    <property type="match status" value="1"/>
</dbReference>
<evidence type="ECO:0000256" key="13">
    <source>
        <dbReference type="PIRSR" id="PIRSR001589-3"/>
    </source>
</evidence>
<dbReference type="InterPro" id="IPR014729">
    <property type="entry name" value="Rossmann-like_a/b/a_fold"/>
</dbReference>
<dbReference type="AlphaFoldDB" id="A0A2W0HAQ1"/>
<dbReference type="CDD" id="cd01991">
    <property type="entry name" value="Asn_synthase_B_C"/>
    <property type="match status" value="1"/>
</dbReference>
<comment type="similarity">
    <text evidence="1">Belongs to the asparagine synthetase family.</text>
</comment>
<dbReference type="PROSITE" id="PS51278">
    <property type="entry name" value="GATASE_TYPE_2"/>
    <property type="match status" value="1"/>
</dbReference>
<dbReference type="InterPro" id="IPR033738">
    <property type="entry name" value="AsnB_N"/>
</dbReference>
<dbReference type="EC" id="6.3.5.4" evidence="2"/>
<evidence type="ECO:0000256" key="2">
    <source>
        <dbReference type="ARBA" id="ARBA00012737"/>
    </source>
</evidence>
<dbReference type="CDD" id="cd00712">
    <property type="entry name" value="AsnB"/>
    <property type="match status" value="1"/>
</dbReference>
<feature type="active site" description="For GATase activity" evidence="11">
    <location>
        <position position="2"/>
    </location>
</feature>
<evidence type="ECO:0000256" key="12">
    <source>
        <dbReference type="PIRSR" id="PIRSR001589-2"/>
    </source>
</evidence>
<evidence type="ECO:0000259" key="14">
    <source>
        <dbReference type="PROSITE" id="PS51278"/>
    </source>
</evidence>
<dbReference type="PANTHER" id="PTHR11772">
    <property type="entry name" value="ASPARAGINE SYNTHETASE"/>
    <property type="match status" value="1"/>
</dbReference>
<evidence type="ECO:0000256" key="8">
    <source>
        <dbReference type="ARBA" id="ARBA00022962"/>
    </source>
</evidence>
<dbReference type="Gene3D" id="3.40.50.620">
    <property type="entry name" value="HUPs"/>
    <property type="match status" value="1"/>
</dbReference>
<dbReference type="GO" id="GO:0005829">
    <property type="term" value="C:cytosol"/>
    <property type="evidence" value="ECO:0007669"/>
    <property type="project" value="TreeGrafter"/>
</dbReference>
<sequence>MCGIFATTRPVDEKMMDSVLESMKHRGPDEGKHVEVNAFHLGHQRLSIVGLDDGIQPITNAEENKWLVCNGEIYNHLRLRNEDLYGEQFLTHSDSEAVLKLYEKEGAESIEKLDGMFGYFIADVENNTFVAGRDTLGIKPLYYGRDEEGHYYFSSELKTLYLLIDDAHEFPHGHYFTPEKGFVSYRKIEAPHIEKPDHDVDAHLVTIRENLVGSVKKRLMADVEVGVLLSGGLDSSLIAAIANEHTDKPIKSFCVGSEGSADILRAREVAEYLGTEHYEYIYTEEELVEAMENVIYHLESYEPSLVRSAVPNYFVSKLAASKVKVILSGEGADELFAGYQYLSEYQDTNKLNEEIVRMLNVLHYVNLQRADRMSMAHSLELRVPFLDLEVIKDALKIPADLKVHKKDRMEKWLLRKAFDGWIPENVLWRTKEEFSEGSGALDVLDAYANEVFSDQEFERIQKESNVPIRSKQEALYYRIFKKHFPQQSALDSVGKWATA</sequence>
<dbReference type="Pfam" id="PF00733">
    <property type="entry name" value="Asn_synthase"/>
    <property type="match status" value="2"/>
</dbReference>
<dbReference type="Gene3D" id="3.60.20.10">
    <property type="entry name" value="Glutamine Phosphoribosylpyrophosphate, subunit 1, domain 1"/>
    <property type="match status" value="1"/>
</dbReference>
<dbReference type="NCBIfam" id="NF006949">
    <property type="entry name" value="PRK09431.1"/>
    <property type="match status" value="1"/>
</dbReference>
<dbReference type="Proteomes" id="UP000248066">
    <property type="component" value="Unassembled WGS sequence"/>
</dbReference>
<comment type="caution">
    <text evidence="15">The sequence shown here is derived from an EMBL/GenBank/DDBJ whole genome shotgun (WGS) entry which is preliminary data.</text>
</comment>
<evidence type="ECO:0000256" key="3">
    <source>
        <dbReference type="ARBA" id="ARBA00022598"/>
    </source>
</evidence>
<evidence type="ECO:0000256" key="1">
    <source>
        <dbReference type="ARBA" id="ARBA00005752"/>
    </source>
</evidence>
<evidence type="ECO:0000256" key="11">
    <source>
        <dbReference type="PIRSR" id="PIRSR001589-1"/>
    </source>
</evidence>
<dbReference type="GO" id="GO:0006529">
    <property type="term" value="P:asparagine biosynthetic process"/>
    <property type="evidence" value="ECO:0007669"/>
    <property type="project" value="UniProtKB-KW"/>
</dbReference>
<dbReference type="InterPro" id="IPR006426">
    <property type="entry name" value="Asn_synth_AEB"/>
</dbReference>
<feature type="binding site" evidence="12">
    <location>
        <position position="228"/>
    </location>
    <ligand>
        <name>ATP</name>
        <dbReference type="ChEBI" id="CHEBI:30616"/>
    </ligand>
</feature>
<feature type="binding site" evidence="12">
    <location>
        <position position="255"/>
    </location>
    <ligand>
        <name>ATP</name>
        <dbReference type="ChEBI" id="CHEBI:30616"/>
    </ligand>
</feature>
<dbReference type="InterPro" id="IPR029055">
    <property type="entry name" value="Ntn_hydrolases_N"/>
</dbReference>
<dbReference type="NCBIfam" id="TIGR01536">
    <property type="entry name" value="asn_synth_AEB"/>
    <property type="match status" value="1"/>
</dbReference>
<proteinExistence type="inferred from homology"/>
<dbReference type="InterPro" id="IPR001962">
    <property type="entry name" value="Asn_synthase"/>
</dbReference>
<feature type="domain" description="Glutamine amidotransferase type-2" evidence="14">
    <location>
        <begin position="2"/>
        <end position="181"/>
    </location>
</feature>